<dbReference type="PANTHER" id="PTHR47966:SF8">
    <property type="entry name" value="ASPARTIC PROTEASE 1-RELATED"/>
    <property type="match status" value="1"/>
</dbReference>
<dbReference type="PROSITE" id="PS51767">
    <property type="entry name" value="PEPTIDASE_A1"/>
    <property type="match status" value="1"/>
</dbReference>
<keyword evidence="6" id="KW-0325">Glycoprotein</keyword>
<dbReference type="PANTHER" id="PTHR47966">
    <property type="entry name" value="BETA-SITE APP-CLEAVING ENZYME, ISOFORM A-RELATED"/>
    <property type="match status" value="1"/>
</dbReference>
<evidence type="ECO:0000256" key="6">
    <source>
        <dbReference type="ARBA" id="ARBA00023180"/>
    </source>
</evidence>
<dbReference type="SUPFAM" id="SSF50630">
    <property type="entry name" value="Acid proteases"/>
    <property type="match status" value="1"/>
</dbReference>
<dbReference type="AlphaFoldDB" id="A0AAN4ZJU6"/>
<dbReference type="InterPro" id="IPR001461">
    <property type="entry name" value="Aspartic_peptidase_A1"/>
</dbReference>
<protein>
    <recommendedName>
        <fullName evidence="10">Peptidase A1 domain-containing protein</fullName>
    </recommendedName>
</protein>
<dbReference type="InterPro" id="IPR001969">
    <property type="entry name" value="Aspartic_peptidase_AS"/>
</dbReference>
<dbReference type="InterPro" id="IPR021109">
    <property type="entry name" value="Peptidase_aspartic_dom_sf"/>
</dbReference>
<evidence type="ECO:0000256" key="3">
    <source>
        <dbReference type="ARBA" id="ARBA00022729"/>
    </source>
</evidence>
<dbReference type="PROSITE" id="PS00141">
    <property type="entry name" value="ASP_PROTEASE"/>
    <property type="match status" value="1"/>
</dbReference>
<dbReference type="FunFam" id="2.40.70.10:FF:000086">
    <property type="entry name" value="ASpartyl Protease"/>
    <property type="match status" value="1"/>
</dbReference>
<dbReference type="EMBL" id="BTRK01000002">
    <property type="protein sequence ID" value="GMR38325.1"/>
    <property type="molecule type" value="Genomic_DNA"/>
</dbReference>
<dbReference type="Proteomes" id="UP001328107">
    <property type="component" value="Unassembled WGS sequence"/>
</dbReference>
<evidence type="ECO:0000256" key="1">
    <source>
        <dbReference type="ARBA" id="ARBA00007447"/>
    </source>
</evidence>
<evidence type="ECO:0000313" key="11">
    <source>
        <dbReference type="EMBL" id="GMR38325.1"/>
    </source>
</evidence>
<dbReference type="PRINTS" id="PR00792">
    <property type="entry name" value="PEPSIN"/>
</dbReference>
<evidence type="ECO:0000256" key="8">
    <source>
        <dbReference type="RuleBase" id="RU000454"/>
    </source>
</evidence>
<keyword evidence="5 8" id="KW-0378">Hydrolase</keyword>
<dbReference type="Gene3D" id="2.40.70.10">
    <property type="entry name" value="Acid Proteases"/>
    <property type="match status" value="2"/>
</dbReference>
<dbReference type="Pfam" id="PF00026">
    <property type="entry name" value="Asp"/>
    <property type="match status" value="1"/>
</dbReference>
<dbReference type="InterPro" id="IPR034164">
    <property type="entry name" value="Pepsin-like_dom"/>
</dbReference>
<dbReference type="InterPro" id="IPR033121">
    <property type="entry name" value="PEPTIDASE_A1"/>
</dbReference>
<feature type="active site" evidence="7">
    <location>
        <position position="283"/>
    </location>
</feature>
<keyword evidence="4 8" id="KW-0064">Aspartyl protease</keyword>
<dbReference type="CDD" id="cd05471">
    <property type="entry name" value="pepsin_like"/>
    <property type="match status" value="1"/>
</dbReference>
<name>A0AAN4ZJU6_9BILA</name>
<reference evidence="12" key="1">
    <citation type="submission" date="2022-10" db="EMBL/GenBank/DDBJ databases">
        <title>Genome assembly of Pristionchus species.</title>
        <authorList>
            <person name="Yoshida K."/>
            <person name="Sommer R.J."/>
        </authorList>
    </citation>
    <scope>NUCLEOTIDE SEQUENCE [LARGE SCALE GENOMIC DNA]</scope>
    <source>
        <strain evidence="12">RS5460</strain>
    </source>
</reference>
<keyword evidence="3 9" id="KW-0732">Signal</keyword>
<feature type="chain" id="PRO_5042921086" description="Peptidase A1 domain-containing protein" evidence="9">
    <location>
        <begin position="20"/>
        <end position="399"/>
    </location>
</feature>
<evidence type="ECO:0000256" key="5">
    <source>
        <dbReference type="ARBA" id="ARBA00022801"/>
    </source>
</evidence>
<evidence type="ECO:0000259" key="10">
    <source>
        <dbReference type="PROSITE" id="PS51767"/>
    </source>
</evidence>
<proteinExistence type="inferred from homology"/>
<comment type="caution">
    <text evidence="11">The sequence shown here is derived from an EMBL/GenBank/DDBJ whole genome shotgun (WGS) entry which is preliminary data.</text>
</comment>
<dbReference type="GO" id="GO:0005764">
    <property type="term" value="C:lysosome"/>
    <property type="evidence" value="ECO:0007669"/>
    <property type="project" value="TreeGrafter"/>
</dbReference>
<dbReference type="GO" id="GO:0004190">
    <property type="term" value="F:aspartic-type endopeptidase activity"/>
    <property type="evidence" value="ECO:0007669"/>
    <property type="project" value="UniProtKB-KW"/>
</dbReference>
<evidence type="ECO:0000313" key="12">
    <source>
        <dbReference type="Proteomes" id="UP001328107"/>
    </source>
</evidence>
<feature type="active site" evidence="7">
    <location>
        <position position="93"/>
    </location>
</feature>
<keyword evidence="12" id="KW-1185">Reference proteome</keyword>
<dbReference type="FunFam" id="2.40.70.10:FF:000052">
    <property type="entry name" value="ASpartyl Protease"/>
    <property type="match status" value="1"/>
</dbReference>
<evidence type="ECO:0000256" key="2">
    <source>
        <dbReference type="ARBA" id="ARBA00022670"/>
    </source>
</evidence>
<gene>
    <name evidence="11" type="ORF">PMAYCL1PPCAC_08520</name>
</gene>
<sequence length="399" mass="42912">LQVMRTTLLLLAIVGLACSAVIKQKAHKIASLRAKLIKEGTFGDFLAAQHLARINEGSNSAVASQPFIDYYDDFYLGDIGLGTPYQNFTIVLDTGSSNLWVIDSACTTQACKGYPNSGYTKHQFNTAASSTFVKTSQPFVIFYGSGSCRGYIATDVLNLAGLVYPTQGLGVATSIAEVFGEQPVDGILGLGWPALAEDNVVPPIQNLLDQLDQPIFTVWLDRHVAPSEAKLGGLITYGALDNVNCDAQVDYVTLSSKTYWQFPMTAFAIGAYSSTTKEEVISDTGTSWIGAPAAAVSGIVKETGAKYDFFNQLYTVPCSGKYPDMIFTIGGKAYNVPSSEYVLDLELGKGNCALTLFDMQGGGFGPSWILGDTWIRTYCNIHDVGQGRIGFAKAHHSEI</sequence>
<accession>A0AAN4ZJU6</accession>
<evidence type="ECO:0000256" key="4">
    <source>
        <dbReference type="ARBA" id="ARBA00022750"/>
    </source>
</evidence>
<feature type="signal peptide" evidence="9">
    <location>
        <begin position="1"/>
        <end position="19"/>
    </location>
</feature>
<evidence type="ECO:0000256" key="7">
    <source>
        <dbReference type="PIRSR" id="PIRSR601461-1"/>
    </source>
</evidence>
<feature type="non-terminal residue" evidence="11">
    <location>
        <position position="1"/>
    </location>
</feature>
<feature type="domain" description="Peptidase A1" evidence="10">
    <location>
        <begin position="75"/>
        <end position="392"/>
    </location>
</feature>
<organism evidence="11 12">
    <name type="scientific">Pristionchus mayeri</name>
    <dbReference type="NCBI Taxonomy" id="1317129"/>
    <lineage>
        <taxon>Eukaryota</taxon>
        <taxon>Metazoa</taxon>
        <taxon>Ecdysozoa</taxon>
        <taxon>Nematoda</taxon>
        <taxon>Chromadorea</taxon>
        <taxon>Rhabditida</taxon>
        <taxon>Rhabditina</taxon>
        <taxon>Diplogasteromorpha</taxon>
        <taxon>Diplogasteroidea</taxon>
        <taxon>Neodiplogasteridae</taxon>
        <taxon>Pristionchus</taxon>
    </lineage>
</organism>
<dbReference type="GO" id="GO:0006508">
    <property type="term" value="P:proteolysis"/>
    <property type="evidence" value="ECO:0007669"/>
    <property type="project" value="UniProtKB-KW"/>
</dbReference>
<evidence type="ECO:0000256" key="9">
    <source>
        <dbReference type="SAM" id="SignalP"/>
    </source>
</evidence>
<comment type="similarity">
    <text evidence="1 8">Belongs to the peptidase A1 family.</text>
</comment>
<keyword evidence="2 8" id="KW-0645">Protease</keyword>